<sequence length="141" mass="15615">MALDLENIADIEKAKAVAQARQERAEALARKGMRRRATRARIIIGGAILAELRENPSDRAFADRIVAILDDRVFRDQDRDDLRHLLNVPVPEIVASEAGAPLSSDLPDFASLEALAAKIPRSVADLDPDFSDVRHLLNRDQ</sequence>
<dbReference type="EMBL" id="VLKK01000022">
    <property type="protein sequence ID" value="TWH90278.1"/>
    <property type="molecule type" value="Genomic_DNA"/>
</dbReference>
<accession>A0A562K4A5</accession>
<evidence type="ECO:0000313" key="2">
    <source>
        <dbReference type="Proteomes" id="UP000316624"/>
    </source>
</evidence>
<name>A0A562K4A5_SPHWJ</name>
<dbReference type="Proteomes" id="UP000316624">
    <property type="component" value="Unassembled WGS sequence"/>
</dbReference>
<keyword evidence="2" id="KW-1185">Reference proteome</keyword>
<reference evidence="1 2" key="1">
    <citation type="journal article" date="2015" name="Stand. Genomic Sci.">
        <title>Genomic Encyclopedia of Bacterial and Archaeal Type Strains, Phase III: the genomes of soil and plant-associated and newly described type strains.</title>
        <authorList>
            <person name="Whitman W.B."/>
            <person name="Woyke T."/>
            <person name="Klenk H.P."/>
            <person name="Zhou Y."/>
            <person name="Lilburn T.G."/>
            <person name="Beck B.J."/>
            <person name="De Vos P."/>
            <person name="Vandamme P."/>
            <person name="Eisen J.A."/>
            <person name="Garrity G."/>
            <person name="Hugenholtz P."/>
            <person name="Kyrpides N.C."/>
        </authorList>
    </citation>
    <scope>NUCLEOTIDE SEQUENCE [LARGE SCALE GENOMIC DNA]</scope>
    <source>
        <strain evidence="1 2">CGMCC 1.7748</strain>
    </source>
</reference>
<gene>
    <name evidence="1" type="ORF">IQ35_03561</name>
</gene>
<evidence type="ECO:0008006" key="3">
    <source>
        <dbReference type="Google" id="ProtNLM"/>
    </source>
</evidence>
<protein>
    <recommendedName>
        <fullName evidence="3">Relaxasome subunit MobC</fullName>
    </recommendedName>
</protein>
<evidence type="ECO:0000313" key="1">
    <source>
        <dbReference type="EMBL" id="TWH90278.1"/>
    </source>
</evidence>
<comment type="caution">
    <text evidence="1">The sequence shown here is derived from an EMBL/GenBank/DDBJ whole genome shotgun (WGS) entry which is preliminary data.</text>
</comment>
<proteinExistence type="predicted"/>
<dbReference type="AlphaFoldDB" id="A0A562K4A5"/>
<organism evidence="1 2">
    <name type="scientific">Sphingobium wenxiniae (strain DSM 21828 / CGMCC 1.7748 / JZ-1)</name>
    <dbReference type="NCBI Taxonomy" id="595605"/>
    <lineage>
        <taxon>Bacteria</taxon>
        <taxon>Pseudomonadati</taxon>
        <taxon>Pseudomonadota</taxon>
        <taxon>Alphaproteobacteria</taxon>
        <taxon>Sphingomonadales</taxon>
        <taxon>Sphingomonadaceae</taxon>
        <taxon>Sphingobium</taxon>
    </lineage>
</organism>
<dbReference type="RefSeq" id="WP_088185025.1">
    <property type="nucleotide sequence ID" value="NZ_JACIIY010000024.1"/>
</dbReference>